<dbReference type="EMBL" id="CP061281">
    <property type="protein sequence ID" value="QNS03058.1"/>
    <property type="molecule type" value="Genomic_DNA"/>
</dbReference>
<keyword evidence="2" id="KW-1185">Reference proteome</keyword>
<organism evidence="1 2">
    <name type="scientific">Streptomyces xanthii</name>
    <dbReference type="NCBI Taxonomy" id="2768069"/>
    <lineage>
        <taxon>Bacteria</taxon>
        <taxon>Bacillati</taxon>
        <taxon>Actinomycetota</taxon>
        <taxon>Actinomycetes</taxon>
        <taxon>Kitasatosporales</taxon>
        <taxon>Streptomycetaceae</taxon>
        <taxon>Streptomyces</taxon>
    </lineage>
</organism>
<dbReference type="KEGG" id="sxn:IAG42_05080"/>
<dbReference type="RefSeq" id="WP_188335813.1">
    <property type="nucleotide sequence ID" value="NZ_CP061281.1"/>
</dbReference>
<evidence type="ECO:0000313" key="2">
    <source>
        <dbReference type="Proteomes" id="UP000516428"/>
    </source>
</evidence>
<reference evidence="1 2" key="1">
    <citation type="submission" date="2020-09" db="EMBL/GenBank/DDBJ databases">
        <title>A novel species.</title>
        <authorList>
            <person name="Gao J."/>
        </authorList>
    </citation>
    <scope>NUCLEOTIDE SEQUENCE [LARGE SCALE GENOMIC DNA]</scope>
    <source>
        <strain evidence="1 2">CRXT-Y-14</strain>
    </source>
</reference>
<name>A0A7H1B2V3_9ACTN</name>
<dbReference type="AlphaFoldDB" id="A0A7H1B2V3"/>
<protein>
    <submittedName>
        <fullName evidence="1">Uncharacterized protein</fullName>
    </submittedName>
</protein>
<dbReference type="Proteomes" id="UP000516428">
    <property type="component" value="Chromosome"/>
</dbReference>
<sequence>MRTIVRLAVYERTPPAVGLDCLRSERRAYAWVMRLHRGLPRAAAGT</sequence>
<evidence type="ECO:0000313" key="1">
    <source>
        <dbReference type="EMBL" id="QNS03058.1"/>
    </source>
</evidence>
<accession>A0A7H1B2V3</accession>
<gene>
    <name evidence="1" type="ORF">IAG42_05080</name>
</gene>
<proteinExistence type="predicted"/>